<dbReference type="KEGG" id="pfy:PFICI_10596"/>
<dbReference type="InterPro" id="IPR029010">
    <property type="entry name" value="ThuA-like"/>
</dbReference>
<dbReference type="InParanoid" id="W3WXL4"/>
<dbReference type="OMA" id="FTDEWYD"/>
<reference evidence="3" key="1">
    <citation type="journal article" date="2015" name="BMC Genomics">
        <title>Genomic and transcriptomic analysis of the endophytic fungus Pestalotiopsis fici reveals its lifestyle and high potential for synthesis of natural products.</title>
        <authorList>
            <person name="Wang X."/>
            <person name="Zhang X."/>
            <person name="Liu L."/>
            <person name="Xiang M."/>
            <person name="Wang W."/>
            <person name="Sun X."/>
            <person name="Che Y."/>
            <person name="Guo L."/>
            <person name="Liu G."/>
            <person name="Guo L."/>
            <person name="Wang C."/>
            <person name="Yin W.B."/>
            <person name="Stadler M."/>
            <person name="Zhang X."/>
            <person name="Liu X."/>
        </authorList>
    </citation>
    <scope>NUCLEOTIDE SEQUENCE [LARGE SCALE GENOMIC DNA]</scope>
    <source>
        <strain evidence="3">W106-1 / CGMCC3.15140</strain>
    </source>
</reference>
<dbReference type="PANTHER" id="PTHR40469:SF2">
    <property type="entry name" value="GALACTOSE-BINDING DOMAIN-LIKE SUPERFAMILY PROTEIN"/>
    <property type="match status" value="1"/>
</dbReference>
<dbReference type="Pfam" id="PF06283">
    <property type="entry name" value="ThuA"/>
    <property type="match status" value="1"/>
</dbReference>
<dbReference type="EMBL" id="KI912115">
    <property type="protein sequence ID" value="ETS78534.1"/>
    <property type="molecule type" value="Genomic_DNA"/>
</dbReference>
<dbReference type="Proteomes" id="UP000030651">
    <property type="component" value="Unassembled WGS sequence"/>
</dbReference>
<proteinExistence type="predicted"/>
<name>W3WXL4_PESFW</name>
<feature type="domain" description="ThuA-like" evidence="1">
    <location>
        <begin position="10"/>
        <end position="222"/>
    </location>
</feature>
<sequence length="226" mass="25291">MSRSPSPPFRMLVFSKTAGYRHESIPAGINALKNFAATSGHIDCDASEEASIINPENLARYRVLVFLHTSGDFLNEAQLSALKGFVRGGGGFVGIHGTSNGMPSDTWFKELVGAGFTNHPEPQDGVIKIEDTADFLTKDFPAEWKWHDEWYNFRTNPRSNVKVLLSIDEKCYQGGTMGTDHPLAWYHEFEGGRSFYTALGHFSEAWANERFFSHVTRGIYWTAGVF</sequence>
<organism evidence="2 3">
    <name type="scientific">Pestalotiopsis fici (strain W106-1 / CGMCC3.15140)</name>
    <dbReference type="NCBI Taxonomy" id="1229662"/>
    <lineage>
        <taxon>Eukaryota</taxon>
        <taxon>Fungi</taxon>
        <taxon>Dikarya</taxon>
        <taxon>Ascomycota</taxon>
        <taxon>Pezizomycotina</taxon>
        <taxon>Sordariomycetes</taxon>
        <taxon>Xylariomycetidae</taxon>
        <taxon>Amphisphaeriales</taxon>
        <taxon>Sporocadaceae</taxon>
        <taxon>Pestalotiopsis</taxon>
    </lineage>
</organism>
<dbReference type="RefSeq" id="XP_007837368.1">
    <property type="nucleotide sequence ID" value="XM_007839177.1"/>
</dbReference>
<evidence type="ECO:0000313" key="2">
    <source>
        <dbReference type="EMBL" id="ETS78534.1"/>
    </source>
</evidence>
<dbReference type="Gene3D" id="3.40.50.880">
    <property type="match status" value="1"/>
</dbReference>
<evidence type="ECO:0000313" key="3">
    <source>
        <dbReference type="Proteomes" id="UP000030651"/>
    </source>
</evidence>
<dbReference type="InterPro" id="IPR029062">
    <property type="entry name" value="Class_I_gatase-like"/>
</dbReference>
<keyword evidence="3" id="KW-1185">Reference proteome</keyword>
<dbReference type="SUPFAM" id="SSF52317">
    <property type="entry name" value="Class I glutamine amidotransferase-like"/>
    <property type="match status" value="1"/>
</dbReference>
<evidence type="ECO:0000259" key="1">
    <source>
        <dbReference type="Pfam" id="PF06283"/>
    </source>
</evidence>
<dbReference type="AlphaFoldDB" id="W3WXL4"/>
<dbReference type="PANTHER" id="PTHR40469">
    <property type="entry name" value="SECRETED GLYCOSYL HYDROLASE"/>
    <property type="match status" value="1"/>
</dbReference>
<gene>
    <name evidence="2" type="ORF">PFICI_10596</name>
</gene>
<protein>
    <recommendedName>
        <fullName evidence="1">ThuA-like domain-containing protein</fullName>
    </recommendedName>
</protein>
<dbReference type="OrthoDB" id="3482285at2759"/>
<dbReference type="eggNOG" id="ENOG502RZ2Z">
    <property type="taxonomic scope" value="Eukaryota"/>
</dbReference>
<dbReference type="HOGENOM" id="CLU_057383_1_2_1"/>
<dbReference type="GeneID" id="19275609"/>
<accession>W3WXL4</accession>